<dbReference type="AlphaFoldDB" id="C0B7B0"/>
<keyword evidence="2" id="KW-0547">Nucleotide-binding</keyword>
<feature type="coiled-coil region" evidence="4">
    <location>
        <begin position="94"/>
        <end position="142"/>
    </location>
</feature>
<evidence type="ECO:0000256" key="3">
    <source>
        <dbReference type="ARBA" id="ARBA00022840"/>
    </source>
</evidence>
<dbReference type="InterPro" id="IPR003439">
    <property type="entry name" value="ABC_transporter-like_ATP-bd"/>
</dbReference>
<reference evidence="6 7" key="2">
    <citation type="submission" date="2009-03" db="EMBL/GenBank/DDBJ databases">
        <title>Draft genome sequence of Coprococcus comes (ATCC 27758).</title>
        <authorList>
            <person name="Sudarsanam P."/>
            <person name="Ley R."/>
            <person name="Guruge J."/>
            <person name="Turnbaugh P.J."/>
            <person name="Mahowald M."/>
            <person name="Liep D."/>
            <person name="Gordon J."/>
        </authorList>
    </citation>
    <scope>NUCLEOTIDE SEQUENCE [LARGE SCALE GENOMIC DNA]</scope>
    <source>
        <strain evidence="6 7">ATCC 27758</strain>
    </source>
</reference>
<dbReference type="PANTHER" id="PTHR43776">
    <property type="entry name" value="TRANSPORT ATP-BINDING PROTEIN"/>
    <property type="match status" value="1"/>
</dbReference>
<evidence type="ECO:0000256" key="2">
    <source>
        <dbReference type="ARBA" id="ARBA00022741"/>
    </source>
</evidence>
<dbReference type="GO" id="GO:0005524">
    <property type="term" value="F:ATP binding"/>
    <property type="evidence" value="ECO:0007669"/>
    <property type="project" value="UniProtKB-KW"/>
</dbReference>
<evidence type="ECO:0000256" key="4">
    <source>
        <dbReference type="SAM" id="Coils"/>
    </source>
</evidence>
<dbReference type="InterPro" id="IPR027417">
    <property type="entry name" value="P-loop_NTPase"/>
</dbReference>
<organism evidence="6 7">
    <name type="scientific">Coprococcus comes ATCC 27758</name>
    <dbReference type="NCBI Taxonomy" id="470146"/>
    <lineage>
        <taxon>Bacteria</taxon>
        <taxon>Bacillati</taxon>
        <taxon>Bacillota</taxon>
        <taxon>Clostridia</taxon>
        <taxon>Lachnospirales</taxon>
        <taxon>Lachnospiraceae</taxon>
        <taxon>Coprococcus</taxon>
    </lineage>
</organism>
<keyword evidence="3" id="KW-0067">ATP-binding</keyword>
<proteinExistence type="predicted"/>
<dbReference type="InterPro" id="IPR050319">
    <property type="entry name" value="ABC_transp_ATP-bind"/>
</dbReference>
<gene>
    <name evidence="6" type="ORF">COPCOM_01031</name>
</gene>
<comment type="caution">
    <text evidence="6">The sequence shown here is derived from an EMBL/GenBank/DDBJ whole genome shotgun (WGS) entry which is preliminary data.</text>
</comment>
<dbReference type="Pfam" id="PF00005">
    <property type="entry name" value="ABC_tran"/>
    <property type="match status" value="1"/>
</dbReference>
<protein>
    <recommendedName>
        <fullName evidence="5">ABC transporter domain-containing protein</fullName>
    </recommendedName>
</protein>
<dbReference type="Gene3D" id="3.40.50.300">
    <property type="entry name" value="P-loop containing nucleotide triphosphate hydrolases"/>
    <property type="match status" value="1"/>
</dbReference>
<evidence type="ECO:0000313" key="6">
    <source>
        <dbReference type="EMBL" id="EEG90803.1"/>
    </source>
</evidence>
<keyword evidence="1" id="KW-0813">Transport</keyword>
<dbReference type="GO" id="GO:0016887">
    <property type="term" value="F:ATP hydrolysis activity"/>
    <property type="evidence" value="ECO:0007669"/>
    <property type="project" value="InterPro"/>
</dbReference>
<dbReference type="Proteomes" id="UP000003793">
    <property type="component" value="Unassembled WGS sequence"/>
</dbReference>
<evidence type="ECO:0000256" key="1">
    <source>
        <dbReference type="ARBA" id="ARBA00022448"/>
    </source>
</evidence>
<sequence>MPNNDEKKVLLKVTDLKQWFPLKKTKLFQKEQEYVRANDGITLNIYEGETVGLVGESGCGKSTFGRTLLQIYKQTEGKTMYYGRTLTDMAPLYVDETIKNISSGKKKIAELEAKVEALKAEYEKMEDSAEKFQKQAECENIQKKCNMEFLNLVQIIGGFYSLDDTKEAEQLLLEKFKVARVISGLNEENQMEGVDKTKEIAEKKVELEKAEKKLEELRSKYKNDEAFTKYESYRDNGVDLARLKTQEMRFLRKDMQMIFQDPYSSLNPRMTVGQIIGEGLLAHGIFKKK</sequence>
<accession>C0B7B0</accession>
<dbReference type="EMBL" id="ABVR01000037">
    <property type="protein sequence ID" value="EEG90803.1"/>
    <property type="molecule type" value="Genomic_DNA"/>
</dbReference>
<dbReference type="SUPFAM" id="SSF52540">
    <property type="entry name" value="P-loop containing nucleoside triphosphate hydrolases"/>
    <property type="match status" value="2"/>
</dbReference>
<feature type="domain" description="ABC transporter" evidence="5">
    <location>
        <begin position="40"/>
        <end position="150"/>
    </location>
</feature>
<dbReference type="HOGENOM" id="CLU_962116_0_0_9"/>
<evidence type="ECO:0000313" key="7">
    <source>
        <dbReference type="Proteomes" id="UP000003793"/>
    </source>
</evidence>
<evidence type="ECO:0000259" key="5">
    <source>
        <dbReference type="Pfam" id="PF00005"/>
    </source>
</evidence>
<reference evidence="6 7" key="1">
    <citation type="submission" date="2009-02" db="EMBL/GenBank/DDBJ databases">
        <authorList>
            <person name="Fulton L."/>
            <person name="Clifton S."/>
            <person name="Fulton B."/>
            <person name="Xu J."/>
            <person name="Minx P."/>
            <person name="Pepin K.H."/>
            <person name="Johnson M."/>
            <person name="Bhonagiri V."/>
            <person name="Nash W.E."/>
            <person name="Mardis E.R."/>
            <person name="Wilson R.K."/>
        </authorList>
    </citation>
    <scope>NUCLEOTIDE SEQUENCE [LARGE SCALE GENOMIC DNA]</scope>
    <source>
        <strain evidence="6 7">ATCC 27758</strain>
    </source>
</reference>
<name>C0B7B0_9FIRM</name>
<keyword evidence="4" id="KW-0175">Coiled coil</keyword>
<feature type="coiled-coil region" evidence="4">
    <location>
        <begin position="197"/>
        <end position="227"/>
    </location>
</feature>